<dbReference type="Proteomes" id="UP001596364">
    <property type="component" value="Unassembled WGS sequence"/>
</dbReference>
<dbReference type="PIRSF" id="PIRSF006443">
    <property type="entry name" value="MoaB"/>
    <property type="match status" value="1"/>
</dbReference>
<reference evidence="5" key="1">
    <citation type="journal article" date="2019" name="Int. J. Syst. Evol. Microbiol.">
        <title>The Global Catalogue of Microorganisms (GCM) 10K type strain sequencing project: providing services to taxonomists for standard genome sequencing and annotation.</title>
        <authorList>
            <consortium name="The Broad Institute Genomics Platform"/>
            <consortium name="The Broad Institute Genome Sequencing Center for Infectious Disease"/>
            <person name="Wu L."/>
            <person name="Ma J."/>
        </authorList>
    </citation>
    <scope>NUCLEOTIDE SEQUENCE [LARGE SCALE GENOMIC DNA]</scope>
    <source>
        <strain evidence="5">CGMCC 1.16031</strain>
    </source>
</reference>
<comment type="similarity">
    <text evidence="2">Belongs to the MoaB/Mog family.</text>
</comment>
<dbReference type="RefSeq" id="WP_131256689.1">
    <property type="nucleotide sequence ID" value="NZ_JBHSUS010000001.1"/>
</dbReference>
<proteinExistence type="inferred from homology"/>
<comment type="function">
    <text evidence="2">May be involved in the biosynthesis of molybdopterin.</text>
</comment>
<protein>
    <recommendedName>
        <fullName evidence="1 2">Molybdenum cofactor biosynthesis protein B</fullName>
    </recommendedName>
</protein>
<dbReference type="EMBL" id="JBHSUS010000001">
    <property type="protein sequence ID" value="MFC6439799.1"/>
    <property type="molecule type" value="Genomic_DNA"/>
</dbReference>
<dbReference type="PANTHER" id="PTHR43232">
    <property type="entry name" value="MOLYBDENUM COFACTOR BIOSYNTHESIS PROTEIN B"/>
    <property type="match status" value="1"/>
</dbReference>
<dbReference type="SUPFAM" id="SSF53218">
    <property type="entry name" value="Molybdenum cofactor biosynthesis proteins"/>
    <property type="match status" value="1"/>
</dbReference>
<dbReference type="NCBIfam" id="TIGR00177">
    <property type="entry name" value="molyb_syn"/>
    <property type="match status" value="1"/>
</dbReference>
<sequence length="179" mass="18761">MPKPDLTHFYPLAVCVLTVSDSRTEHNDCSGALLCDALQTAGHNLVGRALLPNNKYLLRAQLSHWIASDLVQVVLINGGTGYAKNNCTIAAITPLLDSTVPGFGELFRQLSYQDVGSAALQSGALAGLANDTLIFAMPGSGSACQLAMQQLILPQLSGKTGPCNFVAHVKHSPSQTCGA</sequence>
<dbReference type="CDD" id="cd00886">
    <property type="entry name" value="MogA_MoaB"/>
    <property type="match status" value="1"/>
</dbReference>
<dbReference type="Gene3D" id="3.40.980.10">
    <property type="entry name" value="MoaB/Mog-like domain"/>
    <property type="match status" value="1"/>
</dbReference>
<keyword evidence="2" id="KW-0501">Molybdenum cofactor biosynthesis</keyword>
<dbReference type="Pfam" id="PF00994">
    <property type="entry name" value="MoCF_biosynth"/>
    <property type="match status" value="1"/>
</dbReference>
<gene>
    <name evidence="4" type="ORF">ACFP85_06515</name>
</gene>
<evidence type="ECO:0000313" key="5">
    <source>
        <dbReference type="Proteomes" id="UP001596364"/>
    </source>
</evidence>
<dbReference type="InterPro" id="IPR001453">
    <property type="entry name" value="MoaB/Mog_dom"/>
</dbReference>
<organism evidence="4 5">
    <name type="scientific">Pseudobowmanella zhangzhouensis</name>
    <dbReference type="NCBI Taxonomy" id="1537679"/>
    <lineage>
        <taxon>Bacteria</taxon>
        <taxon>Pseudomonadati</taxon>
        <taxon>Pseudomonadota</taxon>
        <taxon>Gammaproteobacteria</taxon>
        <taxon>Alteromonadales</taxon>
        <taxon>Alteromonadaceae</taxon>
    </lineage>
</organism>
<feature type="domain" description="MoaB/Mog" evidence="3">
    <location>
        <begin position="15"/>
        <end position="159"/>
    </location>
</feature>
<keyword evidence="5" id="KW-1185">Reference proteome</keyword>
<dbReference type="SMART" id="SM00852">
    <property type="entry name" value="MoCF_biosynth"/>
    <property type="match status" value="1"/>
</dbReference>
<evidence type="ECO:0000259" key="3">
    <source>
        <dbReference type="SMART" id="SM00852"/>
    </source>
</evidence>
<name>A0ABW1XJ21_9ALTE</name>
<dbReference type="InterPro" id="IPR036425">
    <property type="entry name" value="MoaB/Mog-like_dom_sf"/>
</dbReference>
<accession>A0ABW1XJ21</accession>
<evidence type="ECO:0000256" key="2">
    <source>
        <dbReference type="PIRNR" id="PIRNR006443"/>
    </source>
</evidence>
<dbReference type="InterPro" id="IPR012245">
    <property type="entry name" value="MoaB"/>
</dbReference>
<comment type="pathway">
    <text evidence="2">Cofactor biosynthesis; molybdopterin biosynthesis.</text>
</comment>
<dbReference type="PANTHER" id="PTHR43232:SF2">
    <property type="entry name" value="MOLYBDENUM COFACTOR BIOSYNTHESIS PROTEIN B"/>
    <property type="match status" value="1"/>
</dbReference>
<comment type="caution">
    <text evidence="4">The sequence shown here is derived from an EMBL/GenBank/DDBJ whole genome shotgun (WGS) entry which is preliminary data.</text>
</comment>
<evidence type="ECO:0000256" key="1">
    <source>
        <dbReference type="ARBA" id="ARBA00015262"/>
    </source>
</evidence>
<evidence type="ECO:0000313" key="4">
    <source>
        <dbReference type="EMBL" id="MFC6439799.1"/>
    </source>
</evidence>